<comment type="caution">
    <text evidence="25">The sequence shown here is derived from an EMBL/GenBank/DDBJ whole genome shotgun (WGS) entry which is preliminary data.</text>
</comment>
<keyword evidence="8 25" id="KW-0418">Kinase</keyword>
<keyword evidence="10 20" id="KW-1133">Transmembrane helix</keyword>
<evidence type="ECO:0000256" key="21">
    <source>
        <dbReference type="SAM" id="SignalP"/>
    </source>
</evidence>
<evidence type="ECO:0000256" key="5">
    <source>
        <dbReference type="ARBA" id="ARBA00022692"/>
    </source>
</evidence>
<keyword evidence="5 20" id="KW-0812">Transmembrane</keyword>
<sequence>MAVCNTILWAVWPTSVLLCVWIWEANCDVKYQSEEVEIFHSDKQNWLGWTSEPSRGWGEIRLKVGTVSQVPVLQACGGGAIRTILSPWMERNDARYLLMDVAFAQEEEQSGQLSLLRVHLLEADISTPGYQNSQPVLDLQTKPFPATVLPNQISNHLNRSQALNLGSISHRGFRLGFSYSGACVFVTSIRLYYRRCLDTVANLALFGRTGAGSVALVGSCTEGAVVVSPPVRDCNVDGVWGPVQGGCTCKPGYQAMNDTCQACRMGYYKPADERGECRLCPPNSRTHREGSEKCDCAQGFSRLPSDPHDLGCTKPPSAPVNATARHHNDSVLIVTWDPPHDRGGRQEVTYRVKCKEQAEAGGQWKSCGEHVVFLTNTSVSITGLNPQSDYMLSVEAWNDILTLPLPGAPTPSTATVTIHRWKVPPVVITVTPDSQISENITPATQHQRPFSMWVIISVLFGSLLLMAIIPIAVCTMRRKYTKLRSEQEVELLPMNTGISYRREQEPEVTPLQADSMVQLLEGISSRLLDNLKEVLVERTQLTLGKELGKGEFGSVYEGIFTPQEGTDIKVAVKTMRVGIHSQQDLHEFLSEADIMKNFHHDNVVRLLGVTLQREQDSPLPVPLVILPYMKHGDLRRFLIATRYGDIPMFVPHQSLLRFMIDITAGMDYLSSQGFLHRDLAARNCMLGDDLRVCVADFGLSKKIYSNNYYRQRVAIRVPIKWMSMESLSESIYTTKSDVWSFGVTMWEIVSRGKTPYPGVHNHELLDLLLSGHRLKAPNDCDQKLYEVMRSCWDEEPTRRPGFRELGEALKGLLSELPVLEASQEANYINQGLEVAAATAAAAAACQDPQTDFGGREGNVYLPTPVGAAAAREEDMEEEDGYLMCVAGSSVKVD</sequence>
<protein>
    <recommendedName>
        <fullName evidence="2">receptor protein-tyrosine kinase</fullName>
        <ecNumber evidence="2">2.7.10.1</ecNumber>
    </recommendedName>
</protein>
<dbReference type="SMART" id="SM00615">
    <property type="entry name" value="EPH_lbd"/>
    <property type="match status" value="1"/>
</dbReference>
<dbReference type="SUPFAM" id="SSF49265">
    <property type="entry name" value="Fibronectin type III"/>
    <property type="match status" value="1"/>
</dbReference>
<dbReference type="InterPro" id="IPR001090">
    <property type="entry name" value="Ephrin_rcpt_lig-bd_dom"/>
</dbReference>
<evidence type="ECO:0000259" key="24">
    <source>
        <dbReference type="PROSITE" id="PS51550"/>
    </source>
</evidence>
<dbReference type="GO" id="GO:0007399">
    <property type="term" value="P:nervous system development"/>
    <property type="evidence" value="ECO:0007669"/>
    <property type="project" value="TreeGrafter"/>
</dbReference>
<dbReference type="PROSITE" id="PS51550">
    <property type="entry name" value="EPH_LBD"/>
    <property type="match status" value="1"/>
</dbReference>
<evidence type="ECO:0000256" key="10">
    <source>
        <dbReference type="ARBA" id="ARBA00022989"/>
    </source>
</evidence>
<dbReference type="InterPro" id="IPR001245">
    <property type="entry name" value="Ser-Thr/Tyr_kinase_cat_dom"/>
</dbReference>
<dbReference type="GO" id="GO:0030168">
    <property type="term" value="P:platelet activation"/>
    <property type="evidence" value="ECO:0007669"/>
    <property type="project" value="TreeGrafter"/>
</dbReference>
<dbReference type="GO" id="GO:0043066">
    <property type="term" value="P:negative regulation of apoptotic process"/>
    <property type="evidence" value="ECO:0007669"/>
    <property type="project" value="TreeGrafter"/>
</dbReference>
<dbReference type="InterPro" id="IPR011641">
    <property type="entry name" value="Tyr-kin_ephrin_A/B_rcpt-like"/>
</dbReference>
<evidence type="ECO:0000256" key="14">
    <source>
        <dbReference type="ARBA" id="ARBA00023180"/>
    </source>
</evidence>
<dbReference type="InterPro" id="IPR000719">
    <property type="entry name" value="Prot_kinase_dom"/>
</dbReference>
<evidence type="ECO:0000256" key="2">
    <source>
        <dbReference type="ARBA" id="ARBA00011902"/>
    </source>
</evidence>
<dbReference type="Gene3D" id="2.10.50.10">
    <property type="entry name" value="Tumor Necrosis Factor Receptor, subunit A, domain 2"/>
    <property type="match status" value="1"/>
</dbReference>
<dbReference type="SUPFAM" id="SSF57184">
    <property type="entry name" value="Growth factor receptor domain"/>
    <property type="match status" value="1"/>
</dbReference>
<feature type="binding site" evidence="17 19">
    <location>
        <position position="573"/>
    </location>
    <ligand>
        <name>ATP</name>
        <dbReference type="ChEBI" id="CHEBI:30616"/>
    </ligand>
</feature>
<evidence type="ECO:0000256" key="15">
    <source>
        <dbReference type="ARBA" id="ARBA00051243"/>
    </source>
</evidence>
<keyword evidence="9 17" id="KW-0067">ATP-binding</keyword>
<dbReference type="GO" id="GO:0005886">
    <property type="term" value="C:plasma membrane"/>
    <property type="evidence" value="ECO:0007669"/>
    <property type="project" value="InterPro"/>
</dbReference>
<organism evidence="25 26">
    <name type="scientific">Scomber scombrus</name>
    <name type="common">Atlantic mackerel</name>
    <name type="synonym">Scomber vernalis</name>
    <dbReference type="NCBI Taxonomy" id="13677"/>
    <lineage>
        <taxon>Eukaryota</taxon>
        <taxon>Metazoa</taxon>
        <taxon>Chordata</taxon>
        <taxon>Craniata</taxon>
        <taxon>Vertebrata</taxon>
        <taxon>Euteleostomi</taxon>
        <taxon>Actinopterygii</taxon>
        <taxon>Neopterygii</taxon>
        <taxon>Teleostei</taxon>
        <taxon>Neoteleostei</taxon>
        <taxon>Acanthomorphata</taxon>
        <taxon>Pelagiaria</taxon>
        <taxon>Scombriformes</taxon>
        <taxon>Scombridae</taxon>
        <taxon>Scomber</taxon>
    </lineage>
</organism>
<keyword evidence="18" id="KW-1015">Disulfide bond</keyword>
<feature type="transmembrane region" description="Helical" evidence="20">
    <location>
        <begin position="450"/>
        <end position="474"/>
    </location>
</feature>
<feature type="domain" description="Protein kinase" evidence="22">
    <location>
        <begin position="541"/>
        <end position="819"/>
    </location>
</feature>
<dbReference type="InterPro" id="IPR008979">
    <property type="entry name" value="Galactose-bd-like_sf"/>
</dbReference>
<dbReference type="SMART" id="SM00060">
    <property type="entry name" value="FN3"/>
    <property type="match status" value="1"/>
</dbReference>
<evidence type="ECO:0000259" key="23">
    <source>
        <dbReference type="PROSITE" id="PS50853"/>
    </source>
</evidence>
<keyword evidence="14" id="KW-0325">Glycoprotein</keyword>
<dbReference type="CDD" id="cd00063">
    <property type="entry name" value="FN3"/>
    <property type="match status" value="1"/>
</dbReference>
<comment type="subcellular location">
    <subcellularLocation>
        <location evidence="1">Membrane</location>
        <topology evidence="1">Single-pass type I membrane protein</topology>
    </subcellularLocation>
</comment>
<dbReference type="GO" id="GO:0005524">
    <property type="term" value="F:ATP binding"/>
    <property type="evidence" value="ECO:0007669"/>
    <property type="project" value="UniProtKB-UniRule"/>
</dbReference>
<dbReference type="InterPro" id="IPR011009">
    <property type="entry name" value="Kinase-like_dom_sf"/>
</dbReference>
<reference evidence="25 26" key="1">
    <citation type="submission" date="2024-01" db="EMBL/GenBank/DDBJ databases">
        <authorList>
            <person name="Alioto T."/>
            <person name="Alioto T."/>
            <person name="Gomez Garrido J."/>
        </authorList>
    </citation>
    <scope>NUCLEOTIDE SEQUENCE [LARGE SCALE GENOMIC DNA]</scope>
</reference>
<feature type="domain" description="Fibronectin type-III" evidence="23">
    <location>
        <begin position="315"/>
        <end position="421"/>
    </location>
</feature>
<dbReference type="GO" id="GO:0006909">
    <property type="term" value="P:phagocytosis"/>
    <property type="evidence" value="ECO:0007669"/>
    <property type="project" value="TreeGrafter"/>
</dbReference>
<feature type="chain" id="PRO_5043909227" description="receptor protein-tyrosine kinase" evidence="21">
    <location>
        <begin position="28"/>
        <end position="893"/>
    </location>
</feature>
<name>A0AAV1P9T0_SCOSC</name>
<keyword evidence="6" id="KW-0677">Repeat</keyword>
<accession>A0AAV1P9T0</accession>
<feature type="domain" description="Eph LBD" evidence="24">
    <location>
        <begin position="34"/>
        <end position="201"/>
    </location>
</feature>
<dbReference type="Pfam" id="PF00041">
    <property type="entry name" value="fn3"/>
    <property type="match status" value="1"/>
</dbReference>
<keyword evidence="11 20" id="KW-0472">Membrane</keyword>
<evidence type="ECO:0000256" key="9">
    <source>
        <dbReference type="ARBA" id="ARBA00022840"/>
    </source>
</evidence>
<dbReference type="GO" id="GO:0016477">
    <property type="term" value="P:cell migration"/>
    <property type="evidence" value="ECO:0007669"/>
    <property type="project" value="TreeGrafter"/>
</dbReference>
<evidence type="ECO:0000256" key="20">
    <source>
        <dbReference type="SAM" id="Phobius"/>
    </source>
</evidence>
<dbReference type="Gene3D" id="2.60.40.1770">
    <property type="entry name" value="ephrin a2 ectodomain"/>
    <property type="match status" value="1"/>
</dbReference>
<dbReference type="PROSITE" id="PS00107">
    <property type="entry name" value="PROTEIN_KINASE_ATP"/>
    <property type="match status" value="1"/>
</dbReference>
<dbReference type="PANTHER" id="PTHR24416:SF323">
    <property type="entry name" value="TYROSINE-PROTEIN KINASE RECEPTOR UFO"/>
    <property type="match status" value="1"/>
</dbReference>
<proteinExistence type="predicted"/>
<keyword evidence="26" id="KW-1185">Reference proteome</keyword>
<dbReference type="SMART" id="SM00219">
    <property type="entry name" value="TyrKc"/>
    <property type="match status" value="1"/>
</dbReference>
<evidence type="ECO:0000313" key="26">
    <source>
        <dbReference type="Proteomes" id="UP001314229"/>
    </source>
</evidence>
<dbReference type="InterPro" id="IPR009030">
    <property type="entry name" value="Growth_fac_rcpt_cys_sf"/>
</dbReference>
<dbReference type="Gene3D" id="3.30.200.20">
    <property type="entry name" value="Phosphorylase Kinase, domain 1"/>
    <property type="match status" value="1"/>
</dbReference>
<dbReference type="SUPFAM" id="SSF49785">
    <property type="entry name" value="Galactose-binding domain-like"/>
    <property type="match status" value="1"/>
</dbReference>
<dbReference type="EMBL" id="CAWUFR010000122">
    <property type="protein sequence ID" value="CAK6968617.1"/>
    <property type="molecule type" value="Genomic_DNA"/>
</dbReference>
<evidence type="ECO:0000256" key="12">
    <source>
        <dbReference type="ARBA" id="ARBA00023137"/>
    </source>
</evidence>
<evidence type="ECO:0000256" key="11">
    <source>
        <dbReference type="ARBA" id="ARBA00023136"/>
    </source>
</evidence>
<dbReference type="Gene3D" id="1.10.510.10">
    <property type="entry name" value="Transferase(Phosphotransferase) domain 1"/>
    <property type="match status" value="1"/>
</dbReference>
<evidence type="ECO:0000256" key="1">
    <source>
        <dbReference type="ARBA" id="ARBA00004479"/>
    </source>
</evidence>
<dbReference type="InterPro" id="IPR008266">
    <property type="entry name" value="Tyr_kinase_AS"/>
</dbReference>
<dbReference type="InterPro" id="IPR020635">
    <property type="entry name" value="Tyr_kinase_cat_dom"/>
</dbReference>
<dbReference type="SUPFAM" id="SSF56112">
    <property type="entry name" value="Protein kinase-like (PK-like)"/>
    <property type="match status" value="1"/>
</dbReference>
<dbReference type="PROSITE" id="PS50853">
    <property type="entry name" value="FN3"/>
    <property type="match status" value="1"/>
</dbReference>
<evidence type="ECO:0000256" key="4">
    <source>
        <dbReference type="ARBA" id="ARBA00022679"/>
    </source>
</evidence>
<evidence type="ECO:0000256" key="7">
    <source>
        <dbReference type="ARBA" id="ARBA00022741"/>
    </source>
</evidence>
<evidence type="ECO:0000256" key="19">
    <source>
        <dbReference type="PROSITE-ProRule" id="PRU10141"/>
    </source>
</evidence>
<dbReference type="GO" id="GO:0001779">
    <property type="term" value="P:natural killer cell differentiation"/>
    <property type="evidence" value="ECO:0007669"/>
    <property type="project" value="TreeGrafter"/>
</dbReference>
<dbReference type="PANTHER" id="PTHR24416">
    <property type="entry name" value="TYROSINE-PROTEIN KINASE RECEPTOR"/>
    <property type="match status" value="1"/>
</dbReference>
<dbReference type="Gene3D" id="2.60.40.10">
    <property type="entry name" value="Immunoglobulins"/>
    <property type="match status" value="1"/>
</dbReference>
<dbReference type="PROSITE" id="PS00109">
    <property type="entry name" value="PROTEIN_KINASE_TYR"/>
    <property type="match status" value="1"/>
</dbReference>
<dbReference type="FunFam" id="2.10.50.10:FF:000001">
    <property type="entry name" value="Ephrin type-A receptor 5"/>
    <property type="match status" value="1"/>
</dbReference>
<dbReference type="Pfam" id="PF25599">
    <property type="entry name" value="Ephrin_CRD"/>
    <property type="match status" value="1"/>
</dbReference>
<evidence type="ECO:0000256" key="17">
    <source>
        <dbReference type="PIRSR" id="PIRSR000666-2"/>
    </source>
</evidence>
<feature type="disulfide bond" evidence="18">
    <location>
        <begin position="76"/>
        <end position="183"/>
    </location>
</feature>
<dbReference type="Proteomes" id="UP001314229">
    <property type="component" value="Unassembled WGS sequence"/>
</dbReference>
<dbReference type="GO" id="GO:0043235">
    <property type="term" value="C:receptor complex"/>
    <property type="evidence" value="ECO:0007669"/>
    <property type="project" value="TreeGrafter"/>
</dbReference>
<dbReference type="InterPro" id="IPR003961">
    <property type="entry name" value="FN3_dom"/>
</dbReference>
<dbReference type="FunFam" id="1.10.510.10:FF:000089">
    <property type="entry name" value="Tyrosine-protein kinase receptor TYRO3"/>
    <property type="match status" value="1"/>
</dbReference>
<evidence type="ECO:0000256" key="8">
    <source>
        <dbReference type="ARBA" id="ARBA00022777"/>
    </source>
</evidence>
<evidence type="ECO:0000256" key="18">
    <source>
        <dbReference type="PIRSR" id="PIRSR000666-3"/>
    </source>
</evidence>
<evidence type="ECO:0000313" key="25">
    <source>
        <dbReference type="EMBL" id="CAK6968617.1"/>
    </source>
</evidence>
<evidence type="ECO:0000259" key="22">
    <source>
        <dbReference type="PROSITE" id="PS50011"/>
    </source>
</evidence>
<dbReference type="AlphaFoldDB" id="A0AAV1P9T0"/>
<keyword evidence="13 25" id="KW-0675">Receptor</keyword>
<dbReference type="InterPro" id="IPR013783">
    <property type="entry name" value="Ig-like_fold"/>
</dbReference>
<dbReference type="PRINTS" id="PR00109">
    <property type="entry name" value="TYRKINASE"/>
</dbReference>
<dbReference type="InterPro" id="IPR016257">
    <property type="entry name" value="Tyr_kinase_ephrin_rcpt"/>
</dbReference>
<feature type="binding site" evidence="17">
    <location>
        <begin position="547"/>
        <end position="555"/>
    </location>
    <ligand>
        <name>ATP</name>
        <dbReference type="ChEBI" id="CHEBI:30616"/>
    </ligand>
</feature>
<dbReference type="SMART" id="SM01411">
    <property type="entry name" value="Ephrin_rec_like"/>
    <property type="match status" value="1"/>
</dbReference>
<dbReference type="InterPro" id="IPR036116">
    <property type="entry name" value="FN3_sf"/>
</dbReference>
<keyword evidence="7 17" id="KW-0547">Nucleotide-binding</keyword>
<dbReference type="Pfam" id="PF07714">
    <property type="entry name" value="PK_Tyr_Ser-Thr"/>
    <property type="match status" value="1"/>
</dbReference>
<gene>
    <name evidence="25" type="ORF">FSCOSCO3_A017366</name>
</gene>
<keyword evidence="3" id="KW-0597">Phosphoprotein</keyword>
<keyword evidence="21" id="KW-0732">Signal</keyword>
<comment type="catalytic activity">
    <reaction evidence="15">
        <text>L-tyrosyl-[protein] + ATP = O-phospho-L-tyrosyl-[protein] + ADP + H(+)</text>
        <dbReference type="Rhea" id="RHEA:10596"/>
        <dbReference type="Rhea" id="RHEA-COMP:10136"/>
        <dbReference type="Rhea" id="RHEA-COMP:20101"/>
        <dbReference type="ChEBI" id="CHEBI:15378"/>
        <dbReference type="ChEBI" id="CHEBI:30616"/>
        <dbReference type="ChEBI" id="CHEBI:46858"/>
        <dbReference type="ChEBI" id="CHEBI:61978"/>
        <dbReference type="ChEBI" id="CHEBI:456216"/>
        <dbReference type="EC" id="2.7.10.1"/>
    </reaction>
</comment>
<evidence type="ECO:0000256" key="16">
    <source>
        <dbReference type="PIRSR" id="PIRSR000666-1"/>
    </source>
</evidence>
<keyword evidence="12" id="KW-0829">Tyrosine-protein kinase</keyword>
<dbReference type="GO" id="GO:0005003">
    <property type="term" value="F:ephrin receptor activity"/>
    <property type="evidence" value="ECO:0007669"/>
    <property type="project" value="InterPro"/>
</dbReference>
<evidence type="ECO:0000256" key="13">
    <source>
        <dbReference type="ARBA" id="ARBA00023170"/>
    </source>
</evidence>
<dbReference type="Pfam" id="PF07699">
    <property type="entry name" value="Ephrin_rec_like"/>
    <property type="match status" value="1"/>
</dbReference>
<dbReference type="GO" id="GO:0051897">
    <property type="term" value="P:positive regulation of phosphatidylinositol 3-kinase/protein kinase B signal transduction"/>
    <property type="evidence" value="ECO:0007669"/>
    <property type="project" value="TreeGrafter"/>
</dbReference>
<dbReference type="PROSITE" id="PS50011">
    <property type="entry name" value="PROTEIN_KINASE_DOM"/>
    <property type="match status" value="1"/>
</dbReference>
<dbReference type="PIRSF" id="PIRSF000666">
    <property type="entry name" value="TyrPK_ephrin_receptor"/>
    <property type="match status" value="1"/>
</dbReference>
<evidence type="ECO:0000256" key="3">
    <source>
        <dbReference type="ARBA" id="ARBA00022553"/>
    </source>
</evidence>
<dbReference type="EC" id="2.7.10.1" evidence="2"/>
<feature type="active site" description="Proton acceptor" evidence="16">
    <location>
        <position position="678"/>
    </location>
</feature>
<feature type="signal peptide" evidence="21">
    <location>
        <begin position="1"/>
        <end position="27"/>
    </location>
</feature>
<dbReference type="InterPro" id="IPR050122">
    <property type="entry name" value="RTK"/>
</dbReference>
<dbReference type="InterPro" id="IPR017441">
    <property type="entry name" value="Protein_kinase_ATP_BS"/>
</dbReference>
<dbReference type="Gene3D" id="2.60.120.260">
    <property type="entry name" value="Galactose-binding domain-like"/>
    <property type="match status" value="1"/>
</dbReference>
<evidence type="ECO:0000256" key="6">
    <source>
        <dbReference type="ARBA" id="ARBA00022737"/>
    </source>
</evidence>
<keyword evidence="4" id="KW-0808">Transferase</keyword>